<accession>A0ABC8CS21</accession>
<evidence type="ECO:0000313" key="2">
    <source>
        <dbReference type="Proteomes" id="UP000231994"/>
    </source>
</evidence>
<reference evidence="1 2" key="1">
    <citation type="submission" date="2017-11" db="EMBL/GenBank/DDBJ databases">
        <title>Whole genome sequencing of cultured pathogen.</title>
        <authorList>
            <person name="Hoffmann M."/>
            <person name="Sanchez M."/>
            <person name="Timme R."/>
            <person name="Nudel K."/>
            <person name="Bry L."/>
        </authorList>
    </citation>
    <scope>NUCLEOTIDE SEQUENCE [LARGE SCALE GENOMIC DNA]</scope>
    <source>
        <strain evidence="1 2">216</strain>
    </source>
</reference>
<proteinExistence type="predicted"/>
<dbReference type="EMBL" id="CP024932">
    <property type="protein sequence ID" value="ATZ09953.1"/>
    <property type="molecule type" value="Genomic_DNA"/>
</dbReference>
<sequence>MHRVVDPPEGLESNQVPVAAAPVIEPSAAVEMFIPAIEVHAEFEDGSCRVKNGAINPDTMSKACTYTAADRPYSLPGTNAPDITVIAGHTGAGVPAVFNNLYDGGANKHKVALGDKLYLRTANSGDNWLVYSATDMHDPVKEGLAEDPAIWGEGPMPGRLLTISCIQPPNLLEASVRNAVVGWQFEGITAADATGVEAPLDVSNGQSS</sequence>
<dbReference type="InterPro" id="IPR023365">
    <property type="entry name" value="Sortase_dom-sf"/>
</dbReference>
<name>A0ABC8CS21_CORST</name>
<organism evidence="1 2">
    <name type="scientific">Corynebacterium striatum</name>
    <dbReference type="NCBI Taxonomy" id="43770"/>
    <lineage>
        <taxon>Bacteria</taxon>
        <taxon>Bacillati</taxon>
        <taxon>Actinomycetota</taxon>
        <taxon>Actinomycetes</taxon>
        <taxon>Mycobacteriales</taxon>
        <taxon>Corynebacteriaceae</taxon>
        <taxon>Corynebacterium</taxon>
    </lineage>
</organism>
<protein>
    <submittedName>
        <fullName evidence="1">Sortase</fullName>
    </submittedName>
</protein>
<gene>
    <name evidence="1" type="ORF">A9D01_12600</name>
</gene>
<dbReference type="Proteomes" id="UP000231994">
    <property type="component" value="Chromosome"/>
</dbReference>
<dbReference type="Gene3D" id="2.40.260.10">
    <property type="entry name" value="Sortase"/>
    <property type="match status" value="1"/>
</dbReference>
<dbReference type="AlphaFoldDB" id="A0ABC8CS21"/>
<evidence type="ECO:0000313" key="1">
    <source>
        <dbReference type="EMBL" id="ATZ09953.1"/>
    </source>
</evidence>